<comment type="caution">
    <text evidence="2">The sequence shown here is derived from an EMBL/GenBank/DDBJ whole genome shotgun (WGS) entry which is preliminary data.</text>
</comment>
<feature type="compositionally biased region" description="Low complexity" evidence="1">
    <location>
        <begin position="280"/>
        <end position="299"/>
    </location>
</feature>
<name>A0A2A2JV05_9BILA</name>
<reference evidence="2 3" key="1">
    <citation type="journal article" date="2017" name="Curr. Biol.">
        <title>Genome architecture and evolution of a unichromosomal asexual nematode.</title>
        <authorList>
            <person name="Fradin H."/>
            <person name="Zegar C."/>
            <person name="Gutwein M."/>
            <person name="Lucas J."/>
            <person name="Kovtun M."/>
            <person name="Corcoran D."/>
            <person name="Baugh L.R."/>
            <person name="Kiontke K."/>
            <person name="Gunsalus K."/>
            <person name="Fitch D.H."/>
            <person name="Piano F."/>
        </authorList>
    </citation>
    <scope>NUCLEOTIDE SEQUENCE [LARGE SCALE GENOMIC DNA]</scope>
    <source>
        <strain evidence="2">PF1309</strain>
    </source>
</reference>
<accession>A0A2A2JV05</accession>
<feature type="region of interest" description="Disordered" evidence="1">
    <location>
        <begin position="266"/>
        <end position="345"/>
    </location>
</feature>
<feature type="region of interest" description="Disordered" evidence="1">
    <location>
        <begin position="220"/>
        <end position="248"/>
    </location>
</feature>
<proteinExistence type="predicted"/>
<keyword evidence="3" id="KW-1185">Reference proteome</keyword>
<dbReference type="Proteomes" id="UP000218231">
    <property type="component" value="Unassembled WGS sequence"/>
</dbReference>
<feature type="compositionally biased region" description="Low complexity" evidence="1">
    <location>
        <begin position="221"/>
        <end position="238"/>
    </location>
</feature>
<feature type="compositionally biased region" description="Basic residues" evidence="1">
    <location>
        <begin position="267"/>
        <end position="279"/>
    </location>
</feature>
<dbReference type="AlphaFoldDB" id="A0A2A2JV05"/>
<gene>
    <name evidence="2" type="ORF">WR25_04137</name>
</gene>
<dbReference type="EMBL" id="LIAE01010205">
    <property type="protein sequence ID" value="PAV65511.1"/>
    <property type="molecule type" value="Genomic_DNA"/>
</dbReference>
<feature type="compositionally biased region" description="Basic and acidic residues" evidence="1">
    <location>
        <begin position="303"/>
        <end position="314"/>
    </location>
</feature>
<feature type="compositionally biased region" description="Basic residues" evidence="1">
    <location>
        <begin position="315"/>
        <end position="338"/>
    </location>
</feature>
<organism evidence="2 3">
    <name type="scientific">Diploscapter pachys</name>
    <dbReference type="NCBI Taxonomy" id="2018661"/>
    <lineage>
        <taxon>Eukaryota</taxon>
        <taxon>Metazoa</taxon>
        <taxon>Ecdysozoa</taxon>
        <taxon>Nematoda</taxon>
        <taxon>Chromadorea</taxon>
        <taxon>Rhabditida</taxon>
        <taxon>Rhabditina</taxon>
        <taxon>Rhabditomorpha</taxon>
        <taxon>Rhabditoidea</taxon>
        <taxon>Rhabditidae</taxon>
        <taxon>Diploscapter</taxon>
    </lineage>
</organism>
<feature type="region of interest" description="Disordered" evidence="1">
    <location>
        <begin position="133"/>
        <end position="194"/>
    </location>
</feature>
<protein>
    <submittedName>
        <fullName evidence="2">Uncharacterized protein</fullName>
    </submittedName>
</protein>
<evidence type="ECO:0000313" key="3">
    <source>
        <dbReference type="Proteomes" id="UP000218231"/>
    </source>
</evidence>
<feature type="compositionally biased region" description="Low complexity" evidence="1">
    <location>
        <begin position="55"/>
        <end position="69"/>
    </location>
</feature>
<evidence type="ECO:0000256" key="1">
    <source>
        <dbReference type="SAM" id="MobiDB-lite"/>
    </source>
</evidence>
<evidence type="ECO:0000313" key="2">
    <source>
        <dbReference type="EMBL" id="PAV65511.1"/>
    </source>
</evidence>
<feature type="region of interest" description="Disordered" evidence="1">
    <location>
        <begin position="44"/>
        <end position="70"/>
    </location>
</feature>
<feature type="compositionally biased region" description="Polar residues" evidence="1">
    <location>
        <begin position="146"/>
        <end position="157"/>
    </location>
</feature>
<sequence>MVKNEYLQDSNNYSHLGKGLTNRDLIIEVGTPMGPIHKTEETRLHPQKRTKAMYSSSASASRSRASSLSNYHTARDQFDQSPPLHFIAPLPPSMRSIFDAIWASKHSSVNDKLRFSDHVAKLLTPSQSAAYERWKHRKELDRNGSDDSGYSSESQMDTHVVVADAGNRPRKPDLASQFPTLPVSPGNLTSPTSASADWSAIASTPLSSRLTTSDSQFSMLSSPSWSSYGTRSSSYSSSPAKRTDSSTSLADAMHLSSLPPAFIPLRSRSRSLHRGHRSSSRSTSRANCRSRSRSSPESVSDSDDSRTPHVDSSRSRSRRSSSHRSPSRSKKSHSRSRARSSSPAQYARSLNIRSLIHYRIGTVTLKCKSLIGEKKHDFSVTIDVFNTPAGEILRRLATGRNSYGEGGAASKLEGNNLAGMVNCFMASYVVGEYADLRADPEMAEEEDKQTKNAHPGQVFIYTAQRTMRISMFVRLAHTKDASRIAGVMRQLPSLPALEFGRKRRLETVTIAKCHIN</sequence>